<reference evidence="5 6" key="1">
    <citation type="submission" date="2019-05" db="EMBL/GenBank/DDBJ databases">
        <title>We sequenced the genome of Paenibacillus hemerocallicola KCTC 33185 for further insight into its adaptation and study the phylogeny of Paenibacillus.</title>
        <authorList>
            <person name="Narsing Rao M.P."/>
        </authorList>
    </citation>
    <scope>NUCLEOTIDE SEQUENCE [LARGE SCALE GENOMIC DNA]</scope>
    <source>
        <strain evidence="5 6">KCTC 33185</strain>
    </source>
</reference>
<dbReference type="InterPro" id="IPR050490">
    <property type="entry name" value="Bact_solute-bd_prot1"/>
</dbReference>
<dbReference type="OrthoDB" id="9768630at2"/>
<sequence>MRRWKTSIGGSAMVKKVWWTGVGALCSLLIVSGCGKDAGSDGAVEKVAESAPVTLTLFAHGILRDQDFVDYIQEPIKKKYPNITIKKVDADKQVTMENLIATQDIPDFIWLGLTNIQQLTELNVPVNLEPLVKKQQFDLQRLDPQMVKSIRSYTKSGELIYLPFRSYAFGLHYNKSIFDKFGVEYPKNGMTWDQVIDLGRKVTRNENGIQYRGLSAGTLLNRMQSQLSLPYVDAATDKAVVSSNEGWRRLFQMFQDIYGIPGNYPGGATFGDGAKAFLESRTLAMFPQLLLLNNLDLAKAASEGFQWGVVSYPTFKDKPGAGPGIFSDGFVIPNGSKHPDEAFKVMAHLLSDEVQSMSSAKGNMTALAKTDIKNKLYAESPLSKGIDIGALLAVGSADPHVKTVYDEKARIIATKHLETFYTGKTDMNTAMRLADEEIAKMVAETKAAKK</sequence>
<dbReference type="PANTHER" id="PTHR43649">
    <property type="entry name" value="ARABINOSE-BINDING PROTEIN-RELATED"/>
    <property type="match status" value="1"/>
</dbReference>
<evidence type="ECO:0000256" key="3">
    <source>
        <dbReference type="ARBA" id="ARBA00022448"/>
    </source>
</evidence>
<dbReference type="PANTHER" id="PTHR43649:SF31">
    <property type="entry name" value="SN-GLYCEROL-3-PHOSPHATE-BINDING PERIPLASMIC PROTEIN UGPB"/>
    <property type="match status" value="1"/>
</dbReference>
<keyword evidence="6" id="KW-1185">Reference proteome</keyword>
<dbReference type="SUPFAM" id="SSF53850">
    <property type="entry name" value="Periplasmic binding protein-like II"/>
    <property type="match status" value="1"/>
</dbReference>
<comment type="similarity">
    <text evidence="2">Belongs to the bacterial solute-binding protein 1 family.</text>
</comment>
<comment type="subcellular location">
    <subcellularLocation>
        <location evidence="1">Cell envelope</location>
    </subcellularLocation>
</comment>
<dbReference type="AlphaFoldDB" id="A0A5C4T9D7"/>
<evidence type="ECO:0000256" key="2">
    <source>
        <dbReference type="ARBA" id="ARBA00008520"/>
    </source>
</evidence>
<dbReference type="Gene3D" id="3.40.190.10">
    <property type="entry name" value="Periplasmic binding protein-like II"/>
    <property type="match status" value="1"/>
</dbReference>
<comment type="caution">
    <text evidence="5">The sequence shown here is derived from an EMBL/GenBank/DDBJ whole genome shotgun (WGS) entry which is preliminary data.</text>
</comment>
<dbReference type="Proteomes" id="UP000307943">
    <property type="component" value="Unassembled WGS sequence"/>
</dbReference>
<proteinExistence type="inferred from homology"/>
<keyword evidence="3" id="KW-0813">Transport</keyword>
<name>A0A5C4T9D7_9BACL</name>
<evidence type="ECO:0000256" key="1">
    <source>
        <dbReference type="ARBA" id="ARBA00004196"/>
    </source>
</evidence>
<keyword evidence="4" id="KW-0732">Signal</keyword>
<protein>
    <submittedName>
        <fullName evidence="5">Extracellular solute-binding protein</fullName>
    </submittedName>
</protein>
<evidence type="ECO:0000313" key="5">
    <source>
        <dbReference type="EMBL" id="TNJ65220.1"/>
    </source>
</evidence>
<evidence type="ECO:0000256" key="4">
    <source>
        <dbReference type="ARBA" id="ARBA00022729"/>
    </source>
</evidence>
<dbReference type="GO" id="GO:0030313">
    <property type="term" value="C:cell envelope"/>
    <property type="evidence" value="ECO:0007669"/>
    <property type="project" value="UniProtKB-SubCell"/>
</dbReference>
<dbReference type="Pfam" id="PF01547">
    <property type="entry name" value="SBP_bac_1"/>
    <property type="match status" value="1"/>
</dbReference>
<dbReference type="InterPro" id="IPR006059">
    <property type="entry name" value="SBP"/>
</dbReference>
<accession>A0A5C4T9D7</accession>
<dbReference type="EMBL" id="VDCQ01000021">
    <property type="protein sequence ID" value="TNJ65220.1"/>
    <property type="molecule type" value="Genomic_DNA"/>
</dbReference>
<dbReference type="PROSITE" id="PS51257">
    <property type="entry name" value="PROKAR_LIPOPROTEIN"/>
    <property type="match status" value="1"/>
</dbReference>
<organism evidence="5 6">
    <name type="scientific">Paenibacillus hemerocallicola</name>
    <dbReference type="NCBI Taxonomy" id="1172614"/>
    <lineage>
        <taxon>Bacteria</taxon>
        <taxon>Bacillati</taxon>
        <taxon>Bacillota</taxon>
        <taxon>Bacilli</taxon>
        <taxon>Bacillales</taxon>
        <taxon>Paenibacillaceae</taxon>
        <taxon>Paenibacillus</taxon>
    </lineage>
</organism>
<evidence type="ECO:0000313" key="6">
    <source>
        <dbReference type="Proteomes" id="UP000307943"/>
    </source>
</evidence>
<gene>
    <name evidence="5" type="ORF">FE784_16620</name>
</gene>